<dbReference type="eggNOG" id="KOG0192">
    <property type="taxonomic scope" value="Eukaryota"/>
</dbReference>
<sequence>MEDSPQIHYYYQYYPANVKRVLASGSSAFTDDTTVLKYPLAPGKDTIRLETEGKLLNIIGPHERIIRLKRNLRRRPTISIQQRLTWCRETAEAIVQLHTHNMIHCGIQPTNLLLDWDLHIKLSDFQGSSSPYCIVLAKDHISANLQ</sequence>
<dbReference type="STRING" id="985895.E5A466"/>
<dbReference type="GO" id="GO:0004672">
    <property type="term" value="F:protein kinase activity"/>
    <property type="evidence" value="ECO:0007669"/>
    <property type="project" value="InterPro"/>
</dbReference>
<name>E5A466_LEPMJ</name>
<gene>
    <name evidence="2" type="ORF">LEMA_P098200.1</name>
</gene>
<feature type="domain" description="Protein kinase" evidence="1">
    <location>
        <begin position="1"/>
        <end position="146"/>
    </location>
</feature>
<organism evidence="3">
    <name type="scientific">Leptosphaeria maculans (strain JN3 / isolate v23.1.3 / race Av1-4-5-6-7-8)</name>
    <name type="common">Blackleg fungus</name>
    <name type="synonym">Phoma lingam</name>
    <dbReference type="NCBI Taxonomy" id="985895"/>
    <lineage>
        <taxon>Eukaryota</taxon>
        <taxon>Fungi</taxon>
        <taxon>Dikarya</taxon>
        <taxon>Ascomycota</taxon>
        <taxon>Pezizomycotina</taxon>
        <taxon>Dothideomycetes</taxon>
        <taxon>Pleosporomycetidae</taxon>
        <taxon>Pleosporales</taxon>
        <taxon>Pleosporineae</taxon>
        <taxon>Leptosphaeriaceae</taxon>
        <taxon>Plenodomus</taxon>
        <taxon>Plenodomus lingam/Leptosphaeria maculans species complex</taxon>
    </lineage>
</organism>
<dbReference type="OrthoDB" id="1668230at2759"/>
<evidence type="ECO:0000313" key="2">
    <source>
        <dbReference type="EMBL" id="CBX98411.1"/>
    </source>
</evidence>
<dbReference type="InterPro" id="IPR011009">
    <property type="entry name" value="Kinase-like_dom_sf"/>
</dbReference>
<dbReference type="Gene3D" id="1.10.510.10">
    <property type="entry name" value="Transferase(Phosphotransferase) domain 1"/>
    <property type="match status" value="1"/>
</dbReference>
<dbReference type="InParanoid" id="E5A466"/>
<protein>
    <recommendedName>
        <fullName evidence="1">Protein kinase domain-containing protein</fullName>
    </recommendedName>
</protein>
<dbReference type="Proteomes" id="UP000002668">
    <property type="component" value="Genome"/>
</dbReference>
<dbReference type="HOGENOM" id="CLU_1777812_0_0_1"/>
<dbReference type="SUPFAM" id="SSF56112">
    <property type="entry name" value="Protein kinase-like (PK-like)"/>
    <property type="match status" value="1"/>
</dbReference>
<dbReference type="InterPro" id="IPR000719">
    <property type="entry name" value="Prot_kinase_dom"/>
</dbReference>
<evidence type="ECO:0000259" key="1">
    <source>
        <dbReference type="PROSITE" id="PS50011"/>
    </source>
</evidence>
<proteinExistence type="predicted"/>
<keyword evidence="3" id="KW-1185">Reference proteome</keyword>
<dbReference type="PROSITE" id="PS50011">
    <property type="entry name" value="PROTEIN_KINASE_DOM"/>
    <property type="match status" value="1"/>
</dbReference>
<dbReference type="AlphaFoldDB" id="E5A466"/>
<evidence type="ECO:0000313" key="3">
    <source>
        <dbReference type="Proteomes" id="UP000002668"/>
    </source>
</evidence>
<dbReference type="Pfam" id="PF00069">
    <property type="entry name" value="Pkinase"/>
    <property type="match status" value="1"/>
</dbReference>
<dbReference type="EMBL" id="FP929133">
    <property type="protein sequence ID" value="CBX98411.1"/>
    <property type="molecule type" value="Genomic_DNA"/>
</dbReference>
<accession>E5A466</accession>
<dbReference type="GO" id="GO:0005524">
    <property type="term" value="F:ATP binding"/>
    <property type="evidence" value="ECO:0007669"/>
    <property type="project" value="InterPro"/>
</dbReference>
<dbReference type="VEuPathDB" id="FungiDB:LEMA_P098200.1"/>
<reference evidence="3" key="1">
    <citation type="journal article" date="2011" name="Nat. Commun.">
        <title>Effector diversification within compartments of the Leptosphaeria maculans genome affected by Repeat-Induced Point mutations.</title>
        <authorList>
            <person name="Rouxel T."/>
            <person name="Grandaubert J."/>
            <person name="Hane J.K."/>
            <person name="Hoede C."/>
            <person name="van de Wouw A.P."/>
            <person name="Couloux A."/>
            <person name="Dominguez V."/>
            <person name="Anthouard V."/>
            <person name="Bally P."/>
            <person name="Bourras S."/>
            <person name="Cozijnsen A.J."/>
            <person name="Ciuffetti L.M."/>
            <person name="Degrave A."/>
            <person name="Dilmaghani A."/>
            <person name="Duret L."/>
            <person name="Fudal I."/>
            <person name="Goodwin S.B."/>
            <person name="Gout L."/>
            <person name="Glaser N."/>
            <person name="Linglin J."/>
            <person name="Kema G.H.J."/>
            <person name="Lapalu N."/>
            <person name="Lawrence C.B."/>
            <person name="May K."/>
            <person name="Meyer M."/>
            <person name="Ollivier B."/>
            <person name="Poulain J."/>
            <person name="Schoch C.L."/>
            <person name="Simon A."/>
            <person name="Spatafora J.W."/>
            <person name="Stachowiak A."/>
            <person name="Turgeon B.G."/>
            <person name="Tyler B.M."/>
            <person name="Vincent D."/>
            <person name="Weissenbach J."/>
            <person name="Amselem J."/>
            <person name="Quesneville H."/>
            <person name="Oliver R.P."/>
            <person name="Wincker P."/>
            <person name="Balesdent M.-H."/>
            <person name="Howlett B.J."/>
        </authorList>
    </citation>
    <scope>NUCLEOTIDE SEQUENCE [LARGE SCALE GENOMIC DNA]</scope>
    <source>
        <strain evidence="3">JN3 / isolate v23.1.3 / race Av1-4-5-6-7-8</strain>
    </source>
</reference>